<comment type="caution">
    <text evidence="2">The sequence shown here is derived from an EMBL/GenBank/DDBJ whole genome shotgun (WGS) entry which is preliminary data.</text>
</comment>
<feature type="region of interest" description="Disordered" evidence="1">
    <location>
        <begin position="132"/>
        <end position="154"/>
    </location>
</feature>
<name>A0A2K3PR71_TRIPR</name>
<evidence type="ECO:0000256" key="1">
    <source>
        <dbReference type="SAM" id="MobiDB-lite"/>
    </source>
</evidence>
<dbReference type="Gene3D" id="2.40.50.140">
    <property type="entry name" value="Nucleic acid-binding proteins"/>
    <property type="match status" value="1"/>
</dbReference>
<proteinExistence type="predicted"/>
<dbReference type="InterPro" id="IPR012340">
    <property type="entry name" value="NA-bd_OB-fold"/>
</dbReference>
<reference evidence="2 3" key="2">
    <citation type="journal article" date="2017" name="Front. Plant Sci.">
        <title>Gene Classification and Mining of Molecular Markers Useful in Red Clover (Trifolium pratense) Breeding.</title>
        <authorList>
            <person name="Istvanek J."/>
            <person name="Dluhosova J."/>
            <person name="Dluhos P."/>
            <person name="Patkova L."/>
            <person name="Nedelnik J."/>
            <person name="Repkova J."/>
        </authorList>
    </citation>
    <scope>NUCLEOTIDE SEQUENCE [LARGE SCALE GENOMIC DNA]</scope>
    <source>
        <strain evidence="3">cv. Tatra</strain>
        <tissue evidence="2">Young leaves</tissue>
    </source>
</reference>
<evidence type="ECO:0008006" key="4">
    <source>
        <dbReference type="Google" id="ProtNLM"/>
    </source>
</evidence>
<sequence length="254" mass="27680">RYKVHLQVIDDTGSITFVMFDRVVFQVVGLTAQDLLDSMNNDASSHPYPPQLDMFVNKWMLFKVEVSDANLYRNWRGYNVKKVTSDENVINQFTAIHGITLNGDANDTDFEYPECDLGDDIPSLVVDGVESSNKPDAMVSKSGQTPTSKLSDKKEADIGVTNVSAAGKSKAKRIIDLGDDDDVVLSDTLDLFANKSTGNVKRIIHLGGDGVAFSNELNPSTSKSNVATTTQLAENPLVTTKETKLACVKIEGSK</sequence>
<dbReference type="Proteomes" id="UP000236291">
    <property type="component" value="Unassembled WGS sequence"/>
</dbReference>
<dbReference type="AlphaFoldDB" id="A0A2K3PR71"/>
<evidence type="ECO:0000313" key="3">
    <source>
        <dbReference type="Proteomes" id="UP000236291"/>
    </source>
</evidence>
<feature type="non-terminal residue" evidence="2">
    <location>
        <position position="1"/>
    </location>
</feature>
<dbReference type="EMBL" id="ASHM01009675">
    <property type="protein sequence ID" value="PNY17788.1"/>
    <property type="molecule type" value="Genomic_DNA"/>
</dbReference>
<reference evidence="2 3" key="1">
    <citation type="journal article" date="2014" name="Am. J. Bot.">
        <title>Genome assembly and annotation for red clover (Trifolium pratense; Fabaceae).</title>
        <authorList>
            <person name="Istvanek J."/>
            <person name="Jaros M."/>
            <person name="Krenek A."/>
            <person name="Repkova J."/>
        </authorList>
    </citation>
    <scope>NUCLEOTIDE SEQUENCE [LARGE SCALE GENOMIC DNA]</scope>
    <source>
        <strain evidence="3">cv. Tatra</strain>
        <tissue evidence="2">Young leaves</tissue>
    </source>
</reference>
<dbReference type="SUPFAM" id="SSF50249">
    <property type="entry name" value="Nucleic acid-binding proteins"/>
    <property type="match status" value="1"/>
</dbReference>
<evidence type="ECO:0000313" key="2">
    <source>
        <dbReference type="EMBL" id="PNY17788.1"/>
    </source>
</evidence>
<organism evidence="2 3">
    <name type="scientific">Trifolium pratense</name>
    <name type="common">Red clover</name>
    <dbReference type="NCBI Taxonomy" id="57577"/>
    <lineage>
        <taxon>Eukaryota</taxon>
        <taxon>Viridiplantae</taxon>
        <taxon>Streptophyta</taxon>
        <taxon>Embryophyta</taxon>
        <taxon>Tracheophyta</taxon>
        <taxon>Spermatophyta</taxon>
        <taxon>Magnoliopsida</taxon>
        <taxon>eudicotyledons</taxon>
        <taxon>Gunneridae</taxon>
        <taxon>Pentapetalae</taxon>
        <taxon>rosids</taxon>
        <taxon>fabids</taxon>
        <taxon>Fabales</taxon>
        <taxon>Fabaceae</taxon>
        <taxon>Papilionoideae</taxon>
        <taxon>50 kb inversion clade</taxon>
        <taxon>NPAAA clade</taxon>
        <taxon>Hologalegina</taxon>
        <taxon>IRL clade</taxon>
        <taxon>Trifolieae</taxon>
        <taxon>Trifolium</taxon>
    </lineage>
</organism>
<accession>A0A2K3PR71</accession>
<gene>
    <name evidence="2" type="ORF">L195_g014540</name>
</gene>
<dbReference type="STRING" id="57577.A0A2K3PR71"/>
<protein>
    <recommendedName>
        <fullName evidence="4">Replication factor-A carboxy-terminal domain protein</fullName>
    </recommendedName>
</protein>